<sequence>MHAARRPSAAGGRPCAHAPDDRAARSPRSQPDGTTAHTVPMPRRRVVPARSSSAVLPALLARPCIVLAIPILLGRPISTRPAHTRRTPTLSSPPSKSKKAVMCSSPSIASTRSLGSSFPFSAQFLSTERSKQISTASLQIVKHQGTSFKTVPCFGCTRLRGECCWPEFADPGTGAIPAAAPSDLRRLILDTQPPSATSTHGSRPPPLARLQLVRRYAPTRSCNHDRAALWLWSSLGVLVLLPGAAAQPHATSRNCRGAGAGGVLAQAARRPSPRSGGAKALIVLTPSSRKASPGVTFIFKTMQCFIQVLCIYVFKLNETIDA</sequence>
<dbReference type="Gramene" id="KQL16015">
    <property type="protein sequence ID" value="KQL16015"/>
    <property type="gene ID" value="SETIT_022673mg"/>
</dbReference>
<dbReference type="InParanoid" id="K3Z803"/>
<feature type="compositionally biased region" description="Low complexity" evidence="1">
    <location>
        <begin position="6"/>
        <end position="16"/>
    </location>
</feature>
<feature type="region of interest" description="Disordered" evidence="1">
    <location>
        <begin position="79"/>
        <end position="101"/>
    </location>
</feature>
<evidence type="ECO:0000256" key="1">
    <source>
        <dbReference type="SAM" id="MobiDB-lite"/>
    </source>
</evidence>
<evidence type="ECO:0000313" key="2">
    <source>
        <dbReference type="EnsemblPlants" id="KQL16015"/>
    </source>
</evidence>
<dbReference type="HOGENOM" id="CLU_864361_0_0_1"/>
<proteinExistence type="predicted"/>
<evidence type="ECO:0000313" key="3">
    <source>
        <dbReference type="Proteomes" id="UP000004995"/>
    </source>
</evidence>
<dbReference type="AlphaFoldDB" id="K3Z803"/>
<dbReference type="EnsemblPlants" id="KQL16015">
    <property type="protein sequence ID" value="KQL16015"/>
    <property type="gene ID" value="SETIT_022673mg"/>
</dbReference>
<reference evidence="3" key="1">
    <citation type="journal article" date="2012" name="Nat. Biotechnol.">
        <title>Reference genome sequence of the model plant Setaria.</title>
        <authorList>
            <person name="Bennetzen J.L."/>
            <person name="Schmutz J."/>
            <person name="Wang H."/>
            <person name="Percifield R."/>
            <person name="Hawkins J."/>
            <person name="Pontaroli A.C."/>
            <person name="Estep M."/>
            <person name="Feng L."/>
            <person name="Vaughn J.N."/>
            <person name="Grimwood J."/>
            <person name="Jenkins J."/>
            <person name="Barry K."/>
            <person name="Lindquist E."/>
            <person name="Hellsten U."/>
            <person name="Deshpande S."/>
            <person name="Wang X."/>
            <person name="Wu X."/>
            <person name="Mitros T."/>
            <person name="Triplett J."/>
            <person name="Yang X."/>
            <person name="Ye C.Y."/>
            <person name="Mauro-Herrera M."/>
            <person name="Wang L."/>
            <person name="Li P."/>
            <person name="Sharma M."/>
            <person name="Sharma R."/>
            <person name="Ronald P.C."/>
            <person name="Panaud O."/>
            <person name="Kellogg E.A."/>
            <person name="Brutnell T.P."/>
            <person name="Doust A.N."/>
            <person name="Tuskan G.A."/>
            <person name="Rokhsar D."/>
            <person name="Devos K.M."/>
        </authorList>
    </citation>
    <scope>NUCLEOTIDE SEQUENCE [LARGE SCALE GENOMIC DNA]</scope>
    <source>
        <strain evidence="3">cv. Yugu1</strain>
    </source>
</reference>
<accession>K3Z803</accession>
<reference evidence="2" key="2">
    <citation type="submission" date="2018-08" db="UniProtKB">
        <authorList>
            <consortium name="EnsemblPlants"/>
        </authorList>
    </citation>
    <scope>IDENTIFICATION</scope>
    <source>
        <strain evidence="2">Yugu1</strain>
    </source>
</reference>
<protein>
    <submittedName>
        <fullName evidence="2">Uncharacterized protein</fullName>
    </submittedName>
</protein>
<organism evidence="2 3">
    <name type="scientific">Setaria italica</name>
    <name type="common">Foxtail millet</name>
    <name type="synonym">Panicum italicum</name>
    <dbReference type="NCBI Taxonomy" id="4555"/>
    <lineage>
        <taxon>Eukaryota</taxon>
        <taxon>Viridiplantae</taxon>
        <taxon>Streptophyta</taxon>
        <taxon>Embryophyta</taxon>
        <taxon>Tracheophyta</taxon>
        <taxon>Spermatophyta</taxon>
        <taxon>Magnoliopsida</taxon>
        <taxon>Liliopsida</taxon>
        <taxon>Poales</taxon>
        <taxon>Poaceae</taxon>
        <taxon>PACMAD clade</taxon>
        <taxon>Panicoideae</taxon>
        <taxon>Panicodae</taxon>
        <taxon>Paniceae</taxon>
        <taxon>Cenchrinae</taxon>
        <taxon>Setaria</taxon>
    </lineage>
</organism>
<feature type="region of interest" description="Disordered" evidence="1">
    <location>
        <begin position="1"/>
        <end position="45"/>
    </location>
</feature>
<keyword evidence="3" id="KW-1185">Reference proteome</keyword>
<dbReference type="EMBL" id="AGNK02001821">
    <property type="status" value="NOT_ANNOTATED_CDS"/>
    <property type="molecule type" value="Genomic_DNA"/>
</dbReference>
<dbReference type="Proteomes" id="UP000004995">
    <property type="component" value="Unassembled WGS sequence"/>
</dbReference>
<feature type="compositionally biased region" description="Polar residues" evidence="1">
    <location>
        <begin position="27"/>
        <end position="37"/>
    </location>
</feature>
<name>K3Z803_SETIT</name>